<feature type="transmembrane region" description="Helical" evidence="1">
    <location>
        <begin position="97"/>
        <end position="115"/>
    </location>
</feature>
<gene>
    <name evidence="2" type="ORF">BEN48_01405</name>
</gene>
<feature type="transmembrane region" description="Helical" evidence="1">
    <location>
        <begin position="20"/>
        <end position="41"/>
    </location>
</feature>
<evidence type="ECO:0008006" key="4">
    <source>
        <dbReference type="Google" id="ProtNLM"/>
    </source>
</evidence>
<dbReference type="STRING" id="1908236.BEN48_01405"/>
<name>A0A1G1T3S7_9BACT</name>
<keyword evidence="1" id="KW-1133">Transmembrane helix</keyword>
<keyword evidence="1" id="KW-0472">Membrane</keyword>
<comment type="caution">
    <text evidence="2">The sequence shown here is derived from an EMBL/GenBank/DDBJ whole genome shotgun (WGS) entry which is preliminary data.</text>
</comment>
<protein>
    <recommendedName>
        <fullName evidence="4">Prenyltransferase</fullName>
    </recommendedName>
</protein>
<reference evidence="2 3" key="1">
    <citation type="submission" date="2016-08" db="EMBL/GenBank/DDBJ databases">
        <title>Hymenobacter coccineus sp. nov., Hymenobacter lapidarius sp. nov. and Hymenobacter glacialis sp. nov., isolated from Antarctic soil.</title>
        <authorList>
            <person name="Sedlacek I."/>
            <person name="Kralova S."/>
            <person name="Kyrova K."/>
            <person name="Maslanova I."/>
            <person name="Stankova E."/>
            <person name="Vrbovska V."/>
            <person name="Nemec M."/>
            <person name="Bartak M."/>
            <person name="Svec P."/>
            <person name="Busse H.-J."/>
            <person name="Pantucek R."/>
        </authorList>
    </citation>
    <scope>NUCLEOTIDE SEQUENCE [LARGE SCALE GENOMIC DNA]</scope>
    <source>
        <strain evidence="2 3">CCM 8648</strain>
    </source>
</reference>
<feature type="transmembrane region" description="Helical" evidence="1">
    <location>
        <begin position="121"/>
        <end position="142"/>
    </location>
</feature>
<dbReference type="AlphaFoldDB" id="A0A1G1T3S7"/>
<dbReference type="RefSeq" id="WP_070734087.1">
    <property type="nucleotide sequence ID" value="NZ_MDZC01000057.1"/>
</dbReference>
<dbReference type="EMBL" id="MDZC01000057">
    <property type="protein sequence ID" value="OGX85523.1"/>
    <property type="molecule type" value="Genomic_DNA"/>
</dbReference>
<accession>A0A1G1T3S7</accession>
<dbReference type="OrthoDB" id="1467772at2"/>
<feature type="transmembrane region" description="Helical" evidence="1">
    <location>
        <begin position="187"/>
        <end position="204"/>
    </location>
</feature>
<keyword evidence="1" id="KW-0812">Transmembrane</keyword>
<evidence type="ECO:0000256" key="1">
    <source>
        <dbReference type="SAM" id="Phobius"/>
    </source>
</evidence>
<feature type="transmembrane region" description="Helical" evidence="1">
    <location>
        <begin position="272"/>
        <end position="291"/>
    </location>
</feature>
<proteinExistence type="predicted"/>
<feature type="transmembrane region" description="Helical" evidence="1">
    <location>
        <begin position="53"/>
        <end position="76"/>
    </location>
</feature>
<evidence type="ECO:0000313" key="3">
    <source>
        <dbReference type="Proteomes" id="UP000177791"/>
    </source>
</evidence>
<keyword evidence="3" id="KW-1185">Reference proteome</keyword>
<dbReference type="Proteomes" id="UP000177791">
    <property type="component" value="Unassembled WGS sequence"/>
</dbReference>
<feature type="transmembrane region" description="Helical" evidence="1">
    <location>
        <begin position="154"/>
        <end position="175"/>
    </location>
</feature>
<sequence>MANLHLPACLVAARHPLGRLLDAVLYSSAWLAAAAAAQTAATLHQWPAISSAGYRLVALVFAATLLVYNLDAALPFKNREPAGTSARKAWQQRHRPLLLGLAGGAAAAAGYFFFVDGWWRYWPGLAPLVALALLYSWPLWPWHGRRRALREIPLLKGFLIALVWTAVTVGLPMLLLRHSVADVAGLLGQRFCLIMVITIVFDVRDYGRDRRAGTRTFPGVLGVAGARRLALGFLLASVALGLVRGAPPLAVLLPGALTASVVSAAEETRSDYFYALLTDGLLLVQAAAYFVF</sequence>
<evidence type="ECO:0000313" key="2">
    <source>
        <dbReference type="EMBL" id="OGX85523.1"/>
    </source>
</evidence>
<organism evidence="2 3">
    <name type="scientific">Hymenobacter glacialis</name>
    <dbReference type="NCBI Taxonomy" id="1908236"/>
    <lineage>
        <taxon>Bacteria</taxon>
        <taxon>Pseudomonadati</taxon>
        <taxon>Bacteroidota</taxon>
        <taxon>Cytophagia</taxon>
        <taxon>Cytophagales</taxon>
        <taxon>Hymenobacteraceae</taxon>
        <taxon>Hymenobacter</taxon>
    </lineage>
</organism>